<evidence type="ECO:0000259" key="14">
    <source>
        <dbReference type="Pfam" id="PF01433"/>
    </source>
</evidence>
<evidence type="ECO:0000256" key="6">
    <source>
        <dbReference type="ARBA" id="ARBA00022438"/>
    </source>
</evidence>
<dbReference type="InterPro" id="IPR014782">
    <property type="entry name" value="Peptidase_M1_dom"/>
</dbReference>
<feature type="domain" description="ERAP1-like C-terminal" evidence="15">
    <location>
        <begin position="533"/>
        <end position="842"/>
    </location>
</feature>
<keyword evidence="7" id="KW-0645">Protease</keyword>
<dbReference type="GO" id="GO:0008270">
    <property type="term" value="F:zinc ion binding"/>
    <property type="evidence" value="ECO:0007669"/>
    <property type="project" value="InterPro"/>
</dbReference>
<feature type="domain" description="Peptidase M1 membrane alanine aminopeptidase" evidence="14">
    <location>
        <begin position="237"/>
        <end position="451"/>
    </location>
</feature>
<dbReference type="FunFam" id="1.10.390.10:FF:000004">
    <property type="entry name" value="Aminopeptidase N"/>
    <property type="match status" value="1"/>
</dbReference>
<evidence type="ECO:0000256" key="2">
    <source>
        <dbReference type="ARBA" id="ARBA00001947"/>
    </source>
</evidence>
<dbReference type="InterPro" id="IPR050344">
    <property type="entry name" value="Peptidase_M1_aminopeptidases"/>
</dbReference>
<evidence type="ECO:0000256" key="11">
    <source>
        <dbReference type="ARBA" id="ARBA00023049"/>
    </source>
</evidence>
<dbReference type="PANTHER" id="PTHR11533">
    <property type="entry name" value="PROTEASE M1 ZINC METALLOPROTEASE"/>
    <property type="match status" value="1"/>
</dbReference>
<dbReference type="InterPro" id="IPR042097">
    <property type="entry name" value="Aminopeptidase_N-like_N_sf"/>
</dbReference>
<organism evidence="17 18">
    <name type="scientific">Streptosporangium minutum</name>
    <dbReference type="NCBI Taxonomy" id="569862"/>
    <lineage>
        <taxon>Bacteria</taxon>
        <taxon>Bacillati</taxon>
        <taxon>Actinomycetota</taxon>
        <taxon>Actinomycetes</taxon>
        <taxon>Streptosporangiales</taxon>
        <taxon>Streptosporangiaceae</taxon>
        <taxon>Streptosporangium</taxon>
    </lineage>
</organism>
<dbReference type="Proteomes" id="UP000194761">
    <property type="component" value="Unassembled WGS sequence"/>
</dbReference>
<evidence type="ECO:0000256" key="5">
    <source>
        <dbReference type="ARBA" id="ARBA00015611"/>
    </source>
</evidence>
<dbReference type="GO" id="GO:0070006">
    <property type="term" value="F:metalloaminopeptidase activity"/>
    <property type="evidence" value="ECO:0007669"/>
    <property type="project" value="TreeGrafter"/>
</dbReference>
<keyword evidence="6 17" id="KW-0031">Aminopeptidase</keyword>
<reference evidence="17 18" key="1">
    <citation type="submission" date="2017-05" db="EMBL/GenBank/DDBJ databases">
        <title>Biotechnological potential of actinobacteria isolated from South African environments.</title>
        <authorList>
            <person name="Le Roes-Hill M."/>
            <person name="Prins A."/>
            <person name="Durrell K.A."/>
        </authorList>
    </citation>
    <scope>NUCLEOTIDE SEQUENCE [LARGE SCALE GENOMIC DNA]</scope>
    <source>
        <strain evidence="17">M26</strain>
    </source>
</reference>
<evidence type="ECO:0000259" key="15">
    <source>
        <dbReference type="Pfam" id="PF11838"/>
    </source>
</evidence>
<keyword evidence="18" id="KW-1185">Reference proteome</keyword>
<dbReference type="GO" id="GO:0042277">
    <property type="term" value="F:peptide binding"/>
    <property type="evidence" value="ECO:0007669"/>
    <property type="project" value="TreeGrafter"/>
</dbReference>
<dbReference type="Pfam" id="PF01433">
    <property type="entry name" value="Peptidase_M1"/>
    <property type="match status" value="1"/>
</dbReference>
<keyword evidence="11" id="KW-0482">Metalloprotease</keyword>
<protein>
    <recommendedName>
        <fullName evidence="5">Aminopeptidase N</fullName>
        <ecNumber evidence="4">3.4.11.2</ecNumber>
    </recommendedName>
    <alternativeName>
        <fullName evidence="12">Alanine aminopeptidase</fullName>
    </alternativeName>
    <alternativeName>
        <fullName evidence="13">Lysyl aminopeptidase</fullName>
    </alternativeName>
</protein>
<dbReference type="Gene3D" id="1.10.390.10">
    <property type="entry name" value="Neutral Protease Domain 2"/>
    <property type="match status" value="1"/>
</dbReference>
<accession>A0A243RSB4</accession>
<evidence type="ECO:0000256" key="13">
    <source>
        <dbReference type="ARBA" id="ARBA00031533"/>
    </source>
</evidence>
<dbReference type="InterPro" id="IPR045357">
    <property type="entry name" value="Aminopeptidase_N-like_N"/>
</dbReference>
<dbReference type="PANTHER" id="PTHR11533:SF174">
    <property type="entry name" value="PUROMYCIN-SENSITIVE AMINOPEPTIDASE-RELATED"/>
    <property type="match status" value="1"/>
</dbReference>
<dbReference type="Gene3D" id="2.60.40.1730">
    <property type="entry name" value="tricorn interacting facor f3 domain"/>
    <property type="match status" value="1"/>
</dbReference>
<dbReference type="GO" id="GO:0006508">
    <property type="term" value="P:proteolysis"/>
    <property type="evidence" value="ECO:0007669"/>
    <property type="project" value="UniProtKB-KW"/>
</dbReference>
<dbReference type="InterPro" id="IPR024571">
    <property type="entry name" value="ERAP1-like_C_dom"/>
</dbReference>
<dbReference type="GO" id="GO:0005615">
    <property type="term" value="C:extracellular space"/>
    <property type="evidence" value="ECO:0007669"/>
    <property type="project" value="TreeGrafter"/>
</dbReference>
<evidence type="ECO:0000256" key="8">
    <source>
        <dbReference type="ARBA" id="ARBA00022723"/>
    </source>
</evidence>
<keyword evidence="9" id="KW-0378">Hydrolase</keyword>
<keyword evidence="8" id="KW-0479">Metal-binding</keyword>
<evidence type="ECO:0000313" key="18">
    <source>
        <dbReference type="Proteomes" id="UP000194761"/>
    </source>
</evidence>
<dbReference type="GO" id="GO:0016285">
    <property type="term" value="F:alanyl aminopeptidase activity"/>
    <property type="evidence" value="ECO:0007669"/>
    <property type="project" value="UniProtKB-EC"/>
</dbReference>
<dbReference type="PRINTS" id="PR00756">
    <property type="entry name" value="ALADIPTASE"/>
</dbReference>
<evidence type="ECO:0000256" key="1">
    <source>
        <dbReference type="ARBA" id="ARBA00000098"/>
    </source>
</evidence>
<dbReference type="EC" id="3.4.11.2" evidence="4"/>
<evidence type="ECO:0000256" key="9">
    <source>
        <dbReference type="ARBA" id="ARBA00022801"/>
    </source>
</evidence>
<dbReference type="Pfam" id="PF17900">
    <property type="entry name" value="Peptidase_M1_N"/>
    <property type="match status" value="1"/>
</dbReference>
<evidence type="ECO:0000256" key="12">
    <source>
        <dbReference type="ARBA" id="ARBA00029811"/>
    </source>
</evidence>
<feature type="domain" description="Aminopeptidase N-like N-terminal" evidence="16">
    <location>
        <begin position="20"/>
        <end position="199"/>
    </location>
</feature>
<dbReference type="Pfam" id="PF11838">
    <property type="entry name" value="ERAP1_C"/>
    <property type="match status" value="1"/>
</dbReference>
<comment type="similarity">
    <text evidence="3">Belongs to the peptidase M1 family.</text>
</comment>
<dbReference type="EMBL" id="NGFP01000042">
    <property type="protein sequence ID" value="OUC97221.1"/>
    <property type="molecule type" value="Genomic_DNA"/>
</dbReference>
<comment type="cofactor">
    <cofactor evidence="2">
        <name>Zn(2+)</name>
        <dbReference type="ChEBI" id="CHEBI:29105"/>
    </cofactor>
</comment>
<dbReference type="GO" id="GO:0043171">
    <property type="term" value="P:peptide catabolic process"/>
    <property type="evidence" value="ECO:0007669"/>
    <property type="project" value="TreeGrafter"/>
</dbReference>
<dbReference type="GO" id="GO:0005737">
    <property type="term" value="C:cytoplasm"/>
    <property type="evidence" value="ECO:0007669"/>
    <property type="project" value="TreeGrafter"/>
</dbReference>
<evidence type="ECO:0000256" key="3">
    <source>
        <dbReference type="ARBA" id="ARBA00010136"/>
    </source>
</evidence>
<dbReference type="AlphaFoldDB" id="A0A243RSB4"/>
<dbReference type="InterPro" id="IPR027268">
    <property type="entry name" value="Peptidase_M4/M1_CTD_sf"/>
</dbReference>
<evidence type="ECO:0000256" key="10">
    <source>
        <dbReference type="ARBA" id="ARBA00022833"/>
    </source>
</evidence>
<dbReference type="NCBIfam" id="TIGR02412">
    <property type="entry name" value="pepN_strep_liv"/>
    <property type="match status" value="1"/>
</dbReference>
<name>A0A243RSB4_9ACTN</name>
<gene>
    <name evidence="17" type="ORF">CA984_12095</name>
</gene>
<evidence type="ECO:0000256" key="4">
    <source>
        <dbReference type="ARBA" id="ARBA00012564"/>
    </source>
</evidence>
<dbReference type="InterPro" id="IPR001930">
    <property type="entry name" value="Peptidase_M1"/>
</dbReference>
<evidence type="ECO:0000313" key="17">
    <source>
        <dbReference type="EMBL" id="OUC97221.1"/>
    </source>
</evidence>
<dbReference type="SUPFAM" id="SSF55486">
    <property type="entry name" value="Metalloproteases ('zincins'), catalytic domain"/>
    <property type="match status" value="1"/>
</dbReference>
<evidence type="ECO:0000259" key="16">
    <source>
        <dbReference type="Pfam" id="PF17900"/>
    </source>
</evidence>
<dbReference type="FunFam" id="2.60.40.1730:FF:000010">
    <property type="entry name" value="Putative aminopeptidase N"/>
    <property type="match status" value="1"/>
</dbReference>
<dbReference type="CDD" id="cd09602">
    <property type="entry name" value="M1_APN"/>
    <property type="match status" value="1"/>
</dbReference>
<keyword evidence="10" id="KW-0862">Zinc</keyword>
<dbReference type="GO" id="GO:0016020">
    <property type="term" value="C:membrane"/>
    <property type="evidence" value="ECO:0007669"/>
    <property type="project" value="TreeGrafter"/>
</dbReference>
<comment type="catalytic activity">
    <reaction evidence="1">
        <text>Release of an N-terminal amino acid, Xaa-|-Yaa- from a peptide, amide or arylamide. Xaa is preferably Ala, but may be most amino acids including Pro (slow action). When a terminal hydrophobic residue is followed by a prolyl residue, the two may be released as an intact Xaa-Pro dipeptide.</text>
        <dbReference type="EC" id="3.4.11.2"/>
    </reaction>
</comment>
<dbReference type="RefSeq" id="WP_086571331.1">
    <property type="nucleotide sequence ID" value="NZ_NGFP01000042.1"/>
</dbReference>
<proteinExistence type="inferred from homology"/>
<sequence length="855" mass="94559">MAGNLTRDEARERARLLSVQSYAVELDLTEGEERFESVTTVRFTSAQAGAETFIDLADAKVRRAVLNGTELDVSGYDPETGRLPLPALAETNELRVDADCSYTRTGEGLHRFVDPVDKSVYLHSQFETADAHRMYACFDQPDLKATFELTVLAPSYWEVISNAAPDSAEELQEHRGRHGALQAARRWHFPATPVMSTYITALCAGPYHKVTSEHDGIPLGLYCRASLAEHLDADNLFEITRQGFDFFHKVFGVRYPFGKYDQLFVPEFNAGAMENAGCVTFLEDYVFRSRVTDAIIERRAETILHEMAHMWFGDLVTMRWWDDLWLNESFATYASVLCQAEATRWGQGAWTTFANVEKAWAYRQDQLPSTHPIAADIVDMHAVEVNFDGITYAKGASVLKQLVAYVGLDNFLAGVRDYFNEHAWGNTTLADLLGALERTSGRDLSSWSKEWLETSWVNTLRPSFTTDPEGRFLSFEVLQEAPADYPTLRSHRVAIGLYSLRGEELVRTKRVELDVVGARTAVAELVGEVQPDLILINDDDLTYAKVRLDERSLQTLVNGGIARFNESLPRALCWSAAWDMTRDAEMSTRDYVALVVSGIASIKDITVTQTVLRQARQAVQQYADPAWRAEGLALLASSLRSLVAGAEAGSDHQLAYVNALSGVATSAGDLSFLKGLLDGSTALDGLTVDTDLRWTLIHALVSGGVLGEEDIAEELLRDATATGERSAALCRASLPTAEGKAKAWSTITEGKLSGALLRSTVIGFMDPRHPDLLEPYAAKYFEEIGRIWKTWTFDSAQSFANGCYPALAISPETVARTQDFISADQPPHALKRLLLEGADGISRALRAQAKDTRTA</sequence>
<evidence type="ECO:0000256" key="7">
    <source>
        <dbReference type="ARBA" id="ARBA00022670"/>
    </source>
</evidence>
<dbReference type="InterPro" id="IPR012778">
    <property type="entry name" value="Pept_M1_aminopeptidase"/>
</dbReference>
<comment type="caution">
    <text evidence="17">The sequence shown here is derived from an EMBL/GenBank/DDBJ whole genome shotgun (WGS) entry which is preliminary data.</text>
</comment>
<dbReference type="SUPFAM" id="SSF63737">
    <property type="entry name" value="Leukotriene A4 hydrolase N-terminal domain"/>
    <property type="match status" value="1"/>
</dbReference>